<protein>
    <submittedName>
        <fullName evidence="3">Phasin</fullName>
    </submittedName>
</protein>
<evidence type="ECO:0000313" key="3">
    <source>
        <dbReference type="EMBL" id="TDH38312.1"/>
    </source>
</evidence>
<dbReference type="Proteomes" id="UP000295131">
    <property type="component" value="Unassembled WGS sequence"/>
</dbReference>
<comment type="caution">
    <text evidence="3">The sequence shown here is derived from an EMBL/GenBank/DDBJ whole genome shotgun (WGS) entry which is preliminary data.</text>
</comment>
<dbReference type="RefSeq" id="WP_133283147.1">
    <property type="nucleotide sequence ID" value="NZ_SMSI01000001.1"/>
</dbReference>
<accession>A0A4R5PMS4</accession>
<dbReference type="EMBL" id="SMSI01000001">
    <property type="protein sequence ID" value="TDH38312.1"/>
    <property type="molecule type" value="Genomic_DNA"/>
</dbReference>
<feature type="domain" description="Phasin" evidence="2">
    <location>
        <begin position="42"/>
        <end position="137"/>
    </location>
</feature>
<keyword evidence="4" id="KW-1185">Reference proteome</keyword>
<gene>
    <name evidence="3" type="ORF">E2A64_04135</name>
</gene>
<evidence type="ECO:0000256" key="1">
    <source>
        <dbReference type="SAM" id="MobiDB-lite"/>
    </source>
</evidence>
<dbReference type="OrthoDB" id="8479257at2"/>
<evidence type="ECO:0000259" key="2">
    <source>
        <dbReference type="Pfam" id="PF09361"/>
    </source>
</evidence>
<proteinExistence type="predicted"/>
<evidence type="ECO:0000313" key="4">
    <source>
        <dbReference type="Proteomes" id="UP000295131"/>
    </source>
</evidence>
<dbReference type="AlphaFoldDB" id="A0A4R5PMS4"/>
<reference evidence="3 4" key="1">
    <citation type="journal article" date="2013" name="Int. J. Syst. Evol. Microbiol.">
        <title>Hoeflea suaedae sp. nov., an endophytic bacterium isolated from the root of the halophyte Suaeda maritima.</title>
        <authorList>
            <person name="Chung E.J."/>
            <person name="Park J.A."/>
            <person name="Pramanik P."/>
            <person name="Bibi F."/>
            <person name="Jeon C.O."/>
            <person name="Chung Y.R."/>
        </authorList>
    </citation>
    <scope>NUCLEOTIDE SEQUENCE [LARGE SCALE GENOMIC DNA]</scope>
    <source>
        <strain evidence="3 4">YC6898</strain>
    </source>
</reference>
<dbReference type="Pfam" id="PF09361">
    <property type="entry name" value="Phasin_2"/>
    <property type="match status" value="1"/>
</dbReference>
<name>A0A4R5PMS4_9HYPH</name>
<organism evidence="3 4">
    <name type="scientific">Pseudohoeflea suaedae</name>
    <dbReference type="NCBI Taxonomy" id="877384"/>
    <lineage>
        <taxon>Bacteria</taxon>
        <taxon>Pseudomonadati</taxon>
        <taxon>Pseudomonadota</taxon>
        <taxon>Alphaproteobacteria</taxon>
        <taxon>Hyphomicrobiales</taxon>
        <taxon>Rhizobiaceae</taxon>
        <taxon>Pseudohoeflea</taxon>
    </lineage>
</organism>
<feature type="region of interest" description="Disordered" evidence="1">
    <location>
        <begin position="128"/>
        <end position="154"/>
    </location>
</feature>
<dbReference type="InterPro" id="IPR018968">
    <property type="entry name" value="Phasin"/>
</dbReference>
<sequence>MATTKKQAEMFQFPAFDVSKMSETYRDYAEKAMAQSKENYAKMKETAEGATKTMEATLEKAQAGTVELSLKGIDAIRVSTDNSLSHLEALLGVKSMAEMIELQSTFFRKQADLMVDQTKAMQEAARKLAEDVSKPTRDATEKAMSEVEAKVKAA</sequence>